<organism evidence="1 2">
    <name type="scientific">Microseira wollei NIES-4236</name>
    <dbReference type="NCBI Taxonomy" id="2530354"/>
    <lineage>
        <taxon>Bacteria</taxon>
        <taxon>Bacillati</taxon>
        <taxon>Cyanobacteriota</taxon>
        <taxon>Cyanophyceae</taxon>
        <taxon>Oscillatoriophycideae</taxon>
        <taxon>Aerosakkonematales</taxon>
        <taxon>Aerosakkonemataceae</taxon>
        <taxon>Microseira</taxon>
    </lineage>
</organism>
<evidence type="ECO:0000313" key="1">
    <source>
        <dbReference type="EMBL" id="GET36843.1"/>
    </source>
</evidence>
<dbReference type="InterPro" id="IPR013783">
    <property type="entry name" value="Ig-like_fold"/>
</dbReference>
<comment type="caution">
    <text evidence="1">The sequence shown here is derived from an EMBL/GenBank/DDBJ whole genome shotgun (WGS) entry which is preliminary data.</text>
</comment>
<evidence type="ECO:0000313" key="2">
    <source>
        <dbReference type="Proteomes" id="UP001050975"/>
    </source>
</evidence>
<name>A0AAV3X458_9CYAN</name>
<reference evidence="1" key="1">
    <citation type="submission" date="2019-10" db="EMBL/GenBank/DDBJ databases">
        <title>Draft genome sequece of Microseira wollei NIES-4236.</title>
        <authorList>
            <person name="Yamaguchi H."/>
            <person name="Suzuki S."/>
            <person name="Kawachi M."/>
        </authorList>
    </citation>
    <scope>NUCLEOTIDE SEQUENCE</scope>
    <source>
        <strain evidence="1">NIES-4236</strain>
    </source>
</reference>
<dbReference type="Proteomes" id="UP001050975">
    <property type="component" value="Unassembled WGS sequence"/>
</dbReference>
<keyword evidence="2" id="KW-1185">Reference proteome</keyword>
<dbReference type="AlphaFoldDB" id="A0AAV3X458"/>
<accession>A0AAV3X458</accession>
<proteinExistence type="predicted"/>
<dbReference type="Gene3D" id="2.60.40.10">
    <property type="entry name" value="Immunoglobulins"/>
    <property type="match status" value="1"/>
</dbReference>
<dbReference type="NCBIfam" id="NF012200">
    <property type="entry name" value="choice_anch_D"/>
    <property type="match status" value="1"/>
</dbReference>
<dbReference type="EMBL" id="BLAY01000019">
    <property type="protein sequence ID" value="GET36843.1"/>
    <property type="molecule type" value="Genomic_DNA"/>
</dbReference>
<protein>
    <submittedName>
        <fullName evidence="1">Hemolysin-type calcium-binding region</fullName>
    </submittedName>
</protein>
<sequence>MGEIEVLDRTTGTVDGTTTALNFGSILLGGNLSRTFTLRNTSPLFPVSLSNLQLPNGFRLSGDFPSTIPPNGELTFTVKVNTTAAGNLEGVLSFDNDDTDENPFDFVIGATVTNGTRIDGSASADTIRGDSNTVEIITPGGGADIIAWGNVPAPGVVDAIAGFAPNEDQLQFARSSFGNISNVTSVTVTSLNASGTDISGNNLIVFAPNLSFANVSEVDSALATQRGSSTNPVFFLYTSDGNRYLGYDPVANAAGSAVDIVRLDAEPTASNITLLG</sequence>
<gene>
    <name evidence="1" type="ORF">MiSe_15950</name>
</gene>